<dbReference type="Proteomes" id="UP000055048">
    <property type="component" value="Unassembled WGS sequence"/>
</dbReference>
<dbReference type="OrthoDB" id="5919357at2759"/>
<sequence length="425" mass="47252">MAHFKNLSGIFERSMTACPYAKFKATGFFLLVAFPYCPSRTLLGQIVNGQPLYHFTVCIMHWSAYGCVLSRVEIGPVELDLRRSKPTLSTRISFTLAYVPLTEKNKSHFEQWKPPALKASFTLILDTAQISKRHKAAATGVVSERTINCSQKKWCIGQPPPISSSHQASLHLMRVGRFCCRRAQVHMATSTQLSCDSGTSPTVMIDLLTLQDTGEMQRKELVVTSIILQKKKRKDDSPPRPISFSKMDSSSIAQSTSSVARCHDVCPPMVPVGPLLDRHNCTQTLTSSSGRCRTYWRHAFVSAQTASDRYITGTMVARWSLGASQLATHVTATLSRSYRYDTRPSRFRTLCIHCSPPALRPIGRGKLEDADWPLTRSRADFGTARVRHCAARSATAVRIASDALSHILPTQYSILFASFLDIGIH</sequence>
<evidence type="ECO:0000313" key="2">
    <source>
        <dbReference type="EMBL" id="KRX38314.1"/>
    </source>
</evidence>
<dbReference type="EMBL" id="JYDJ01000273">
    <property type="protein sequence ID" value="KRX38314.1"/>
    <property type="molecule type" value="Genomic_DNA"/>
</dbReference>
<proteinExistence type="predicted"/>
<feature type="region of interest" description="Disordered" evidence="1">
    <location>
        <begin position="230"/>
        <end position="251"/>
    </location>
</feature>
<evidence type="ECO:0000256" key="1">
    <source>
        <dbReference type="SAM" id="MobiDB-lite"/>
    </source>
</evidence>
<gene>
    <name evidence="2" type="ORF">T05_10654</name>
</gene>
<accession>A0A0V0TH28</accession>
<comment type="caution">
    <text evidence="2">The sequence shown here is derived from an EMBL/GenBank/DDBJ whole genome shotgun (WGS) entry which is preliminary data.</text>
</comment>
<keyword evidence="3" id="KW-1185">Reference proteome</keyword>
<evidence type="ECO:0000313" key="3">
    <source>
        <dbReference type="Proteomes" id="UP000055048"/>
    </source>
</evidence>
<protein>
    <submittedName>
        <fullName evidence="2">Uncharacterized protein</fullName>
    </submittedName>
</protein>
<organism evidence="2 3">
    <name type="scientific">Trichinella murrelli</name>
    <dbReference type="NCBI Taxonomy" id="144512"/>
    <lineage>
        <taxon>Eukaryota</taxon>
        <taxon>Metazoa</taxon>
        <taxon>Ecdysozoa</taxon>
        <taxon>Nematoda</taxon>
        <taxon>Enoplea</taxon>
        <taxon>Dorylaimia</taxon>
        <taxon>Trichinellida</taxon>
        <taxon>Trichinellidae</taxon>
        <taxon>Trichinella</taxon>
    </lineage>
</organism>
<name>A0A0V0TH28_9BILA</name>
<dbReference type="AlphaFoldDB" id="A0A0V0TH28"/>
<reference evidence="2 3" key="1">
    <citation type="submission" date="2015-01" db="EMBL/GenBank/DDBJ databases">
        <title>Evolution of Trichinella species and genotypes.</title>
        <authorList>
            <person name="Korhonen P.K."/>
            <person name="Edoardo P."/>
            <person name="Giuseppe L.R."/>
            <person name="Gasser R.B."/>
        </authorList>
    </citation>
    <scope>NUCLEOTIDE SEQUENCE [LARGE SCALE GENOMIC DNA]</scope>
    <source>
        <strain evidence="2">ISS417</strain>
    </source>
</reference>